<dbReference type="PANTHER" id="PTHR36799">
    <property type="match status" value="1"/>
</dbReference>
<evidence type="ECO:0000256" key="1">
    <source>
        <dbReference type="SAM" id="MobiDB-lite"/>
    </source>
</evidence>
<evidence type="ECO:0008006" key="4">
    <source>
        <dbReference type="Google" id="ProtNLM"/>
    </source>
</evidence>
<dbReference type="PANTHER" id="PTHR36799:SF2">
    <property type="entry name" value="PROTEIN CHLORORESPIRATORY REDUCTION 42, CHLOROPLASTIC"/>
    <property type="match status" value="1"/>
</dbReference>
<keyword evidence="3" id="KW-1185">Reference proteome</keyword>
<evidence type="ECO:0000313" key="2">
    <source>
        <dbReference type="EMBL" id="OKH22440.1"/>
    </source>
</evidence>
<accession>A0A1U7HFT7</accession>
<dbReference type="InterPro" id="IPR021495">
    <property type="entry name" value="CRR42-like"/>
</dbReference>
<dbReference type="Proteomes" id="UP000185984">
    <property type="component" value="Unassembled WGS sequence"/>
</dbReference>
<dbReference type="OrthoDB" id="463889at2"/>
<organism evidence="2 3">
    <name type="scientific">Chroogloeocystis siderophila 5.2 s.c.1</name>
    <dbReference type="NCBI Taxonomy" id="247279"/>
    <lineage>
        <taxon>Bacteria</taxon>
        <taxon>Bacillati</taxon>
        <taxon>Cyanobacteriota</taxon>
        <taxon>Cyanophyceae</taxon>
        <taxon>Oscillatoriophycideae</taxon>
        <taxon>Chroococcales</taxon>
        <taxon>Chroococcaceae</taxon>
        <taxon>Chroogloeocystis</taxon>
    </lineage>
</organism>
<feature type="compositionally biased region" description="Polar residues" evidence="1">
    <location>
        <begin position="82"/>
        <end position="104"/>
    </location>
</feature>
<reference evidence="2 3" key="1">
    <citation type="submission" date="2016-11" db="EMBL/GenBank/DDBJ databases">
        <title>Draft Genome Sequences of Nine Cyanobacterial Strains from Diverse Habitats.</title>
        <authorList>
            <person name="Zhu T."/>
            <person name="Hou S."/>
            <person name="Lu X."/>
            <person name="Hess W.R."/>
        </authorList>
    </citation>
    <scope>NUCLEOTIDE SEQUENCE [LARGE SCALE GENOMIC DNA]</scope>
    <source>
        <strain evidence="2 3">5.2 s.c.1</strain>
    </source>
</reference>
<sequence length="104" mass="11512">MSKEFVVGETVRIVALPPYLKTADPMPMLRPPDVVQIGEEGIVMDRRPGGYWSVRFTRGTFLIDSQYIEAASSSEESPSTSHLEQATTINQVDTQLQSNEDGIP</sequence>
<feature type="region of interest" description="Disordered" evidence="1">
    <location>
        <begin position="72"/>
        <end position="104"/>
    </location>
</feature>
<gene>
    <name evidence="2" type="ORF">NIES1031_19965</name>
</gene>
<dbReference type="EMBL" id="MRCC01000020">
    <property type="protein sequence ID" value="OKH22440.1"/>
    <property type="molecule type" value="Genomic_DNA"/>
</dbReference>
<dbReference type="STRING" id="247279.NIES1031_19965"/>
<dbReference type="AlphaFoldDB" id="A0A1U7HFT7"/>
<protein>
    <recommendedName>
        <fullName evidence="4">DUF3148 domain-containing protein</fullName>
    </recommendedName>
</protein>
<name>A0A1U7HFT7_9CHRO</name>
<dbReference type="NCBIfam" id="NF045913">
    <property type="entry name" value="RegSipA"/>
    <property type="match status" value="1"/>
</dbReference>
<dbReference type="Pfam" id="PF11347">
    <property type="entry name" value="CRR42-like"/>
    <property type="match status" value="1"/>
</dbReference>
<evidence type="ECO:0000313" key="3">
    <source>
        <dbReference type="Proteomes" id="UP000185984"/>
    </source>
</evidence>
<proteinExistence type="predicted"/>
<comment type="caution">
    <text evidence="2">The sequence shown here is derived from an EMBL/GenBank/DDBJ whole genome shotgun (WGS) entry which is preliminary data.</text>
</comment>
<feature type="compositionally biased region" description="Low complexity" evidence="1">
    <location>
        <begin position="72"/>
        <end position="81"/>
    </location>
</feature>